<dbReference type="Proteomes" id="UP000250043">
    <property type="component" value="Unassembled WGS sequence"/>
</dbReference>
<accession>A0A8E2DIG2</accession>
<dbReference type="Gene3D" id="2.60.120.10">
    <property type="entry name" value="Jelly Rolls"/>
    <property type="match status" value="1"/>
</dbReference>
<evidence type="ECO:0000313" key="1">
    <source>
        <dbReference type="EMBL" id="OCH87971.1"/>
    </source>
</evidence>
<name>A0A8E2DIG2_9APHY</name>
<dbReference type="SUPFAM" id="SSF51182">
    <property type="entry name" value="RmlC-like cupins"/>
    <property type="match status" value="1"/>
</dbReference>
<sequence>MSCLTRQEAERLVHSWNFPRVYTWTDTPNAYYGPHSHDSLTTHLILDGEFTITYPDDDPGKKETFGPNARIDVPEGKLHEVWIGKEGCTYVIGE</sequence>
<organism evidence="1 2">
    <name type="scientific">Obba rivulosa</name>
    <dbReference type="NCBI Taxonomy" id="1052685"/>
    <lineage>
        <taxon>Eukaryota</taxon>
        <taxon>Fungi</taxon>
        <taxon>Dikarya</taxon>
        <taxon>Basidiomycota</taxon>
        <taxon>Agaricomycotina</taxon>
        <taxon>Agaricomycetes</taxon>
        <taxon>Polyporales</taxon>
        <taxon>Gelatoporiaceae</taxon>
        <taxon>Obba</taxon>
    </lineage>
</organism>
<proteinExistence type="predicted"/>
<protein>
    <submittedName>
        <fullName evidence="1">Uncharacterized protein</fullName>
    </submittedName>
</protein>
<gene>
    <name evidence="1" type="ORF">OBBRIDRAFT_735330</name>
</gene>
<reference evidence="1 2" key="1">
    <citation type="submission" date="2016-07" db="EMBL/GenBank/DDBJ databases">
        <title>Draft genome of the white-rot fungus Obba rivulosa 3A-2.</title>
        <authorList>
            <consortium name="DOE Joint Genome Institute"/>
            <person name="Miettinen O."/>
            <person name="Riley R."/>
            <person name="Acob R."/>
            <person name="Barry K."/>
            <person name="Cullen D."/>
            <person name="De Vries R."/>
            <person name="Hainaut M."/>
            <person name="Hatakka A."/>
            <person name="Henrissat B."/>
            <person name="Hilden K."/>
            <person name="Kuo R."/>
            <person name="Labutti K."/>
            <person name="Lipzen A."/>
            <person name="Makela M.R."/>
            <person name="Sandor L."/>
            <person name="Spatafora J.W."/>
            <person name="Grigoriev I.V."/>
            <person name="Hibbett D.S."/>
        </authorList>
    </citation>
    <scope>NUCLEOTIDE SEQUENCE [LARGE SCALE GENOMIC DNA]</scope>
    <source>
        <strain evidence="1 2">3A-2</strain>
    </source>
</reference>
<evidence type="ECO:0000313" key="2">
    <source>
        <dbReference type="Proteomes" id="UP000250043"/>
    </source>
</evidence>
<keyword evidence="2" id="KW-1185">Reference proteome</keyword>
<dbReference type="PANTHER" id="PTHR40434">
    <property type="entry name" value="CUPIN_2 DOMAIN-CONTAINING PROTEIN"/>
    <property type="match status" value="1"/>
</dbReference>
<dbReference type="OrthoDB" id="5270965at2759"/>
<dbReference type="PANTHER" id="PTHR40434:SF1">
    <property type="entry name" value="CUPIN TYPE-1 DOMAIN-CONTAINING PROTEIN"/>
    <property type="match status" value="1"/>
</dbReference>
<dbReference type="InterPro" id="IPR011051">
    <property type="entry name" value="RmlC_Cupin_sf"/>
</dbReference>
<dbReference type="EMBL" id="KV722467">
    <property type="protein sequence ID" value="OCH87971.1"/>
    <property type="molecule type" value="Genomic_DNA"/>
</dbReference>
<dbReference type="InterPro" id="IPR014710">
    <property type="entry name" value="RmlC-like_jellyroll"/>
</dbReference>
<dbReference type="AlphaFoldDB" id="A0A8E2DIG2"/>